<keyword evidence="1" id="KW-0963">Cytoplasm</keyword>
<name>A0A9D1WS18_9FIRM</name>
<dbReference type="Gene3D" id="1.10.10.10">
    <property type="entry name" value="Winged helix-like DNA-binding domain superfamily/Winged helix DNA-binding domain"/>
    <property type="match status" value="2"/>
</dbReference>
<evidence type="ECO:0000256" key="2">
    <source>
        <dbReference type="ARBA" id="ARBA00022618"/>
    </source>
</evidence>
<keyword evidence="2" id="KW-0132">Cell division</keyword>
<dbReference type="InterPro" id="IPR036390">
    <property type="entry name" value="WH_DNA-bd_sf"/>
</dbReference>
<gene>
    <name evidence="5" type="primary">scpB</name>
    <name evidence="5" type="ORF">H9736_05790</name>
</gene>
<sequence>MMDLAQQRIFSILFAAGEPLEAARVAQAAGMDEAAVEKYLPALRESLEEAGVPLQLLRLDGKLQLATLPQFAPAIREALELRRGSPLSQAAMEVLAVVAYNQPVTRAFVEQVRGVDSAGVLSALVEKQLVEEAGRLELPGRPIAYRTTDRFLRSFGLESLEDLPVLPAEPEELPDDGQLEGQLGFAQLEGRQDG</sequence>
<dbReference type="Proteomes" id="UP000886800">
    <property type="component" value="Unassembled WGS sequence"/>
</dbReference>
<evidence type="ECO:0000256" key="4">
    <source>
        <dbReference type="ARBA" id="ARBA00023306"/>
    </source>
</evidence>
<dbReference type="SUPFAM" id="SSF46785">
    <property type="entry name" value="Winged helix' DNA-binding domain"/>
    <property type="match status" value="2"/>
</dbReference>
<dbReference type="InterPro" id="IPR036388">
    <property type="entry name" value="WH-like_DNA-bd_sf"/>
</dbReference>
<reference evidence="5" key="1">
    <citation type="journal article" date="2021" name="PeerJ">
        <title>Extensive microbial diversity within the chicken gut microbiome revealed by metagenomics and culture.</title>
        <authorList>
            <person name="Gilroy R."/>
            <person name="Ravi A."/>
            <person name="Getino M."/>
            <person name="Pursley I."/>
            <person name="Horton D.L."/>
            <person name="Alikhan N.F."/>
            <person name="Baker D."/>
            <person name="Gharbi K."/>
            <person name="Hall N."/>
            <person name="Watson M."/>
            <person name="Adriaenssens E.M."/>
            <person name="Foster-Nyarko E."/>
            <person name="Jarju S."/>
            <person name="Secka A."/>
            <person name="Antonio M."/>
            <person name="Oren A."/>
            <person name="Chaudhuri R.R."/>
            <person name="La Ragione R."/>
            <person name="Hildebrand F."/>
            <person name="Pallen M.J."/>
        </authorList>
    </citation>
    <scope>NUCLEOTIDE SEQUENCE</scope>
    <source>
        <strain evidence="5">CHK188-5543</strain>
    </source>
</reference>
<comment type="caution">
    <text evidence="5">The sequence shown here is derived from an EMBL/GenBank/DDBJ whole genome shotgun (WGS) entry which is preliminary data.</text>
</comment>
<dbReference type="EMBL" id="DXES01000125">
    <property type="protein sequence ID" value="HIX65745.1"/>
    <property type="molecule type" value="Genomic_DNA"/>
</dbReference>
<protein>
    <submittedName>
        <fullName evidence="5">SMC-Scp complex subunit ScpB</fullName>
    </submittedName>
</protein>
<evidence type="ECO:0000256" key="1">
    <source>
        <dbReference type="ARBA" id="ARBA00022490"/>
    </source>
</evidence>
<evidence type="ECO:0000256" key="3">
    <source>
        <dbReference type="ARBA" id="ARBA00022829"/>
    </source>
</evidence>
<keyword evidence="3" id="KW-0159">Chromosome partition</keyword>
<dbReference type="InterPro" id="IPR005234">
    <property type="entry name" value="ScpB_csome_segregation"/>
</dbReference>
<accession>A0A9D1WS18</accession>
<dbReference type="AlphaFoldDB" id="A0A9D1WS18"/>
<evidence type="ECO:0000313" key="5">
    <source>
        <dbReference type="EMBL" id="HIX65745.1"/>
    </source>
</evidence>
<dbReference type="Pfam" id="PF04079">
    <property type="entry name" value="SMC_ScpB"/>
    <property type="match status" value="1"/>
</dbReference>
<dbReference type="GO" id="GO:0051301">
    <property type="term" value="P:cell division"/>
    <property type="evidence" value="ECO:0007669"/>
    <property type="project" value="UniProtKB-KW"/>
</dbReference>
<dbReference type="PANTHER" id="PTHR34298">
    <property type="entry name" value="SEGREGATION AND CONDENSATION PROTEIN B"/>
    <property type="match status" value="1"/>
</dbReference>
<dbReference type="PIRSF" id="PIRSF019345">
    <property type="entry name" value="ScpB"/>
    <property type="match status" value="1"/>
</dbReference>
<organism evidence="5 6">
    <name type="scientific">Candidatus Anaerotruncus excrementipullorum</name>
    <dbReference type="NCBI Taxonomy" id="2838465"/>
    <lineage>
        <taxon>Bacteria</taxon>
        <taxon>Bacillati</taxon>
        <taxon>Bacillota</taxon>
        <taxon>Clostridia</taxon>
        <taxon>Eubacteriales</taxon>
        <taxon>Oscillospiraceae</taxon>
        <taxon>Anaerotruncus</taxon>
    </lineage>
</organism>
<evidence type="ECO:0000313" key="6">
    <source>
        <dbReference type="Proteomes" id="UP000886800"/>
    </source>
</evidence>
<dbReference type="NCBIfam" id="TIGR00281">
    <property type="entry name" value="SMC-Scp complex subunit ScpB"/>
    <property type="match status" value="1"/>
</dbReference>
<keyword evidence="4" id="KW-0131">Cell cycle</keyword>
<dbReference type="GO" id="GO:0051304">
    <property type="term" value="P:chromosome separation"/>
    <property type="evidence" value="ECO:0007669"/>
    <property type="project" value="InterPro"/>
</dbReference>
<dbReference type="PANTHER" id="PTHR34298:SF2">
    <property type="entry name" value="SEGREGATION AND CONDENSATION PROTEIN B"/>
    <property type="match status" value="1"/>
</dbReference>
<reference evidence="5" key="2">
    <citation type="submission" date="2021-04" db="EMBL/GenBank/DDBJ databases">
        <authorList>
            <person name="Gilroy R."/>
        </authorList>
    </citation>
    <scope>NUCLEOTIDE SEQUENCE</scope>
    <source>
        <strain evidence="5">CHK188-5543</strain>
    </source>
</reference>
<proteinExistence type="predicted"/>